<evidence type="ECO:0000256" key="1">
    <source>
        <dbReference type="ARBA" id="ARBA00022630"/>
    </source>
</evidence>
<dbReference type="RefSeq" id="WP_106347372.1">
    <property type="nucleotide sequence ID" value="NZ_PVUE01000001.1"/>
</dbReference>
<sequence length="274" mass="28922">MKPPKFDYVRAASVAEAVAVLDANEDSKILAGGQSFVPVLALRMAQPSVVVDINRIDGLSGLEQLADGTTRVGALVRHYQLVEQRQHPLLASGARWIGHTAIRSRGTCAGSIAHADSSAELPVLATALDATVHITGPASTRTLAVEQLFQGAMTTALEENEMITAVDFKIAERWGFAEFARRHGDFAIVLAAAAEVDGELRVVLGGVGGVPERAFAAEQEYGAGGPAAIDRAAAAAADQINPTADLHGSVEFRRDITREMVRRALTQFSTAKAS</sequence>
<dbReference type="AlphaFoldDB" id="A0A2T1A6X6"/>
<dbReference type="OrthoDB" id="9793944at2"/>
<dbReference type="InterPro" id="IPR016166">
    <property type="entry name" value="FAD-bd_PCMH"/>
</dbReference>
<reference evidence="5 6" key="1">
    <citation type="submission" date="2018-03" db="EMBL/GenBank/DDBJ databases">
        <title>Genomic Encyclopedia of Archaeal and Bacterial Type Strains, Phase II (KMG-II): from individual species to whole genera.</title>
        <authorList>
            <person name="Goeker M."/>
        </authorList>
    </citation>
    <scope>NUCLEOTIDE SEQUENCE [LARGE SCALE GENOMIC DNA]</scope>
    <source>
        <strain evidence="5 6">DSM 100065</strain>
    </source>
</reference>
<dbReference type="SMART" id="SM01092">
    <property type="entry name" value="CO_deh_flav_C"/>
    <property type="match status" value="1"/>
</dbReference>
<dbReference type="InterPro" id="IPR005107">
    <property type="entry name" value="CO_DH_flav_C"/>
</dbReference>
<dbReference type="InterPro" id="IPR036318">
    <property type="entry name" value="FAD-bd_PCMH-like_sf"/>
</dbReference>
<dbReference type="InterPro" id="IPR016169">
    <property type="entry name" value="FAD-bd_PCMH_sub2"/>
</dbReference>
<evidence type="ECO:0000313" key="6">
    <source>
        <dbReference type="Proteomes" id="UP000237752"/>
    </source>
</evidence>
<dbReference type="InterPro" id="IPR036683">
    <property type="entry name" value="CO_DH_flav_C_dom_sf"/>
</dbReference>
<evidence type="ECO:0000256" key="2">
    <source>
        <dbReference type="ARBA" id="ARBA00022827"/>
    </source>
</evidence>
<dbReference type="InterPro" id="IPR016167">
    <property type="entry name" value="FAD-bd_PCMH_sub1"/>
</dbReference>
<evidence type="ECO:0000256" key="3">
    <source>
        <dbReference type="ARBA" id="ARBA00023002"/>
    </source>
</evidence>
<gene>
    <name evidence="5" type="ORF">CLV47_101477</name>
</gene>
<proteinExistence type="predicted"/>
<dbReference type="EMBL" id="PVUE01000001">
    <property type="protein sequence ID" value="PRZ44351.1"/>
    <property type="molecule type" value="Genomic_DNA"/>
</dbReference>
<accession>A0A2T1A6X6</accession>
<comment type="caution">
    <text evidence="5">The sequence shown here is derived from an EMBL/GenBank/DDBJ whole genome shotgun (WGS) entry which is preliminary data.</text>
</comment>
<dbReference type="SUPFAM" id="SSF55447">
    <property type="entry name" value="CO dehydrogenase flavoprotein C-terminal domain-like"/>
    <property type="match status" value="1"/>
</dbReference>
<organism evidence="5 6">
    <name type="scientific">Antricoccus suffuscus</name>
    <dbReference type="NCBI Taxonomy" id="1629062"/>
    <lineage>
        <taxon>Bacteria</taxon>
        <taxon>Bacillati</taxon>
        <taxon>Actinomycetota</taxon>
        <taxon>Actinomycetes</taxon>
        <taxon>Geodermatophilales</taxon>
        <taxon>Antricoccaceae</taxon>
        <taxon>Antricoccus</taxon>
    </lineage>
</organism>
<keyword evidence="3" id="KW-0560">Oxidoreductase</keyword>
<dbReference type="Pfam" id="PF03450">
    <property type="entry name" value="CO_deh_flav_C"/>
    <property type="match status" value="1"/>
</dbReference>
<dbReference type="Gene3D" id="3.30.465.10">
    <property type="match status" value="1"/>
</dbReference>
<protein>
    <submittedName>
        <fullName evidence="5">Carbon-monoxide dehydrogenase medium subunit</fullName>
    </submittedName>
</protein>
<evidence type="ECO:0000313" key="5">
    <source>
        <dbReference type="EMBL" id="PRZ44351.1"/>
    </source>
</evidence>
<dbReference type="GO" id="GO:0071949">
    <property type="term" value="F:FAD binding"/>
    <property type="evidence" value="ECO:0007669"/>
    <property type="project" value="InterPro"/>
</dbReference>
<dbReference type="Proteomes" id="UP000237752">
    <property type="component" value="Unassembled WGS sequence"/>
</dbReference>
<dbReference type="Gene3D" id="3.30.390.50">
    <property type="entry name" value="CO dehydrogenase flavoprotein, C-terminal domain"/>
    <property type="match status" value="1"/>
</dbReference>
<dbReference type="PROSITE" id="PS51387">
    <property type="entry name" value="FAD_PCMH"/>
    <property type="match status" value="1"/>
</dbReference>
<keyword evidence="2" id="KW-0274">FAD</keyword>
<dbReference type="SUPFAM" id="SSF56176">
    <property type="entry name" value="FAD-binding/transporter-associated domain-like"/>
    <property type="match status" value="1"/>
</dbReference>
<dbReference type="PANTHER" id="PTHR42659">
    <property type="entry name" value="XANTHINE DEHYDROGENASE SUBUNIT C-RELATED"/>
    <property type="match status" value="1"/>
</dbReference>
<dbReference type="Gene3D" id="3.30.43.10">
    <property type="entry name" value="Uridine Diphospho-n-acetylenolpyruvylglucosamine Reductase, domain 2"/>
    <property type="match status" value="1"/>
</dbReference>
<dbReference type="InterPro" id="IPR051312">
    <property type="entry name" value="Diverse_Substr_Oxidored"/>
</dbReference>
<keyword evidence="6" id="KW-1185">Reference proteome</keyword>
<dbReference type="InterPro" id="IPR002346">
    <property type="entry name" value="Mopterin_DH_FAD-bd"/>
</dbReference>
<feature type="domain" description="FAD-binding PCMH-type" evidence="4">
    <location>
        <begin position="1"/>
        <end position="173"/>
    </location>
</feature>
<dbReference type="PANTHER" id="PTHR42659:SF2">
    <property type="entry name" value="XANTHINE DEHYDROGENASE SUBUNIT C-RELATED"/>
    <property type="match status" value="1"/>
</dbReference>
<evidence type="ECO:0000259" key="4">
    <source>
        <dbReference type="PROSITE" id="PS51387"/>
    </source>
</evidence>
<name>A0A2T1A6X6_9ACTN</name>
<dbReference type="Pfam" id="PF00941">
    <property type="entry name" value="FAD_binding_5"/>
    <property type="match status" value="1"/>
</dbReference>
<dbReference type="GO" id="GO:0016491">
    <property type="term" value="F:oxidoreductase activity"/>
    <property type="evidence" value="ECO:0007669"/>
    <property type="project" value="UniProtKB-KW"/>
</dbReference>
<keyword evidence="1" id="KW-0285">Flavoprotein</keyword>